<protein>
    <submittedName>
        <fullName evidence="3">MBL fold metallo-hydrolase</fullName>
    </submittedName>
</protein>
<dbReference type="InterPro" id="IPR001279">
    <property type="entry name" value="Metallo-B-lactamas"/>
</dbReference>
<evidence type="ECO:0000259" key="2">
    <source>
        <dbReference type="SMART" id="SM00849"/>
    </source>
</evidence>
<feature type="domain" description="Metallo-beta-lactamase" evidence="2">
    <location>
        <begin position="36"/>
        <end position="221"/>
    </location>
</feature>
<dbReference type="PANTHER" id="PTHR42951">
    <property type="entry name" value="METALLO-BETA-LACTAMASE DOMAIN-CONTAINING"/>
    <property type="match status" value="1"/>
</dbReference>
<dbReference type="AlphaFoldDB" id="A0A7C4ETS2"/>
<dbReference type="Gene3D" id="3.60.15.10">
    <property type="entry name" value="Ribonuclease Z/Hydroxyacylglutathione hydrolase-like"/>
    <property type="match status" value="1"/>
</dbReference>
<keyword evidence="3" id="KW-0378">Hydrolase</keyword>
<dbReference type="GO" id="GO:0017001">
    <property type="term" value="P:antibiotic catabolic process"/>
    <property type="evidence" value="ECO:0007669"/>
    <property type="project" value="UniProtKB-ARBA"/>
</dbReference>
<sequence length="309" mass="35163">MRTSSIKKSVGPEALITPIEGNLFFVAGEGNGKFPACHGFLLKGRENVLIDAGMGLERLAELDRKHRIDVLIITHSHPDHIRHGFYLQDRRIMMPQETPESVSDLCALGERFMGTRKDGEEWASFVSEEFGVRALRLPDERFGDGDVLELGGCRLQAIHAPGHLLDHYCFLELNSGTLITTDIDLTAFGPWCGNPESDLELFKESVKRVMSVPHRRVCSSHKAPIEGPGLRWFQTFLQAFDRQKKLVLDLCDVPMTLDQLARKSPFYRNTLKYRNVQFLFERQMIMKHLSALQREGLVRESNGLYRRVG</sequence>
<dbReference type="EMBL" id="DTGT01000080">
    <property type="protein sequence ID" value="HGH60153.1"/>
    <property type="molecule type" value="Genomic_DNA"/>
</dbReference>
<dbReference type="CDD" id="cd06262">
    <property type="entry name" value="metallo-hydrolase-like_MBL-fold"/>
    <property type="match status" value="1"/>
</dbReference>
<evidence type="ECO:0000313" key="3">
    <source>
        <dbReference type="EMBL" id="HGH60153.1"/>
    </source>
</evidence>
<accession>A0A7C4ETS2</accession>
<proteinExistence type="inferred from homology"/>
<name>A0A7C4ETS2_9BACT</name>
<comment type="similarity">
    <text evidence="1">Belongs to the metallo-beta-lactamase superfamily. Class-B beta-lactamase family.</text>
</comment>
<dbReference type="Pfam" id="PF00753">
    <property type="entry name" value="Lactamase_B"/>
    <property type="match status" value="1"/>
</dbReference>
<dbReference type="PANTHER" id="PTHR42951:SF4">
    <property type="entry name" value="ACYL-COENZYME A THIOESTERASE MBLAC2"/>
    <property type="match status" value="1"/>
</dbReference>
<dbReference type="GO" id="GO:0016787">
    <property type="term" value="F:hydrolase activity"/>
    <property type="evidence" value="ECO:0007669"/>
    <property type="project" value="UniProtKB-KW"/>
</dbReference>
<dbReference type="InterPro" id="IPR050855">
    <property type="entry name" value="NDM-1-like"/>
</dbReference>
<gene>
    <name evidence="3" type="ORF">ENV54_02505</name>
</gene>
<comment type="caution">
    <text evidence="3">The sequence shown here is derived from an EMBL/GenBank/DDBJ whole genome shotgun (WGS) entry which is preliminary data.</text>
</comment>
<reference evidence="3" key="1">
    <citation type="journal article" date="2020" name="mSystems">
        <title>Genome- and Community-Level Interaction Insights into Carbon Utilization and Element Cycling Functions of Hydrothermarchaeota in Hydrothermal Sediment.</title>
        <authorList>
            <person name="Zhou Z."/>
            <person name="Liu Y."/>
            <person name="Xu W."/>
            <person name="Pan J."/>
            <person name="Luo Z.H."/>
            <person name="Li M."/>
        </authorList>
    </citation>
    <scope>NUCLEOTIDE SEQUENCE [LARGE SCALE GENOMIC DNA]</scope>
    <source>
        <strain evidence="3">SpSt-769</strain>
    </source>
</reference>
<dbReference type="SUPFAM" id="SSF56281">
    <property type="entry name" value="Metallo-hydrolase/oxidoreductase"/>
    <property type="match status" value="1"/>
</dbReference>
<organism evidence="3">
    <name type="scientific">Desulfomonile tiedjei</name>
    <dbReference type="NCBI Taxonomy" id="2358"/>
    <lineage>
        <taxon>Bacteria</taxon>
        <taxon>Pseudomonadati</taxon>
        <taxon>Thermodesulfobacteriota</taxon>
        <taxon>Desulfomonilia</taxon>
        <taxon>Desulfomonilales</taxon>
        <taxon>Desulfomonilaceae</taxon>
        <taxon>Desulfomonile</taxon>
    </lineage>
</organism>
<dbReference type="InterPro" id="IPR036866">
    <property type="entry name" value="RibonucZ/Hydroxyglut_hydro"/>
</dbReference>
<dbReference type="SMART" id="SM00849">
    <property type="entry name" value="Lactamase_B"/>
    <property type="match status" value="1"/>
</dbReference>
<evidence type="ECO:0000256" key="1">
    <source>
        <dbReference type="ARBA" id="ARBA00005250"/>
    </source>
</evidence>